<dbReference type="InterPro" id="IPR006626">
    <property type="entry name" value="PbH1"/>
</dbReference>
<dbReference type="InterPro" id="IPR051801">
    <property type="entry name" value="GH28_Enzymes"/>
</dbReference>
<dbReference type="Proteomes" id="UP000248057">
    <property type="component" value="Unassembled WGS sequence"/>
</dbReference>
<dbReference type="PANTHER" id="PTHR31339">
    <property type="entry name" value="PECTIN LYASE-RELATED"/>
    <property type="match status" value="1"/>
</dbReference>
<dbReference type="GeneID" id="86059510"/>
<dbReference type="PANTHER" id="PTHR31339:SF9">
    <property type="entry name" value="PLASMIN AND FIBRONECTIN-BINDING PROTEIN A"/>
    <property type="match status" value="1"/>
</dbReference>
<keyword evidence="3 4" id="KW-0326">Glycosidase</keyword>
<gene>
    <name evidence="5" type="ORF">DFR60_101154</name>
</gene>
<protein>
    <submittedName>
        <fullName evidence="5">Glycosyl hydrolase family 28</fullName>
    </submittedName>
</protein>
<accession>A0A2V3YGT1</accession>
<dbReference type="SUPFAM" id="SSF51126">
    <property type="entry name" value="Pectin lyase-like"/>
    <property type="match status" value="1"/>
</dbReference>
<evidence type="ECO:0000256" key="4">
    <source>
        <dbReference type="RuleBase" id="RU361169"/>
    </source>
</evidence>
<evidence type="ECO:0000313" key="6">
    <source>
        <dbReference type="Proteomes" id="UP000248057"/>
    </source>
</evidence>
<keyword evidence="2 4" id="KW-0378">Hydrolase</keyword>
<evidence type="ECO:0000256" key="1">
    <source>
        <dbReference type="ARBA" id="ARBA00008834"/>
    </source>
</evidence>
<dbReference type="GO" id="GO:0004650">
    <property type="term" value="F:polygalacturonase activity"/>
    <property type="evidence" value="ECO:0007669"/>
    <property type="project" value="InterPro"/>
</dbReference>
<dbReference type="EMBL" id="QJKD01000001">
    <property type="protein sequence ID" value="PXX56850.1"/>
    <property type="molecule type" value="Genomic_DNA"/>
</dbReference>
<evidence type="ECO:0000313" key="5">
    <source>
        <dbReference type="EMBL" id="PXX56850.1"/>
    </source>
</evidence>
<dbReference type="GO" id="GO:0005975">
    <property type="term" value="P:carbohydrate metabolic process"/>
    <property type="evidence" value="ECO:0007669"/>
    <property type="project" value="InterPro"/>
</dbReference>
<dbReference type="SMART" id="SM00710">
    <property type="entry name" value="PbH1"/>
    <property type="match status" value="5"/>
</dbReference>
<dbReference type="Pfam" id="PF00295">
    <property type="entry name" value="Glyco_hydro_28"/>
    <property type="match status" value="1"/>
</dbReference>
<dbReference type="InterPro" id="IPR011050">
    <property type="entry name" value="Pectin_lyase_fold/virulence"/>
</dbReference>
<evidence type="ECO:0000256" key="3">
    <source>
        <dbReference type="ARBA" id="ARBA00023295"/>
    </source>
</evidence>
<sequence length="483" mass="54420">METFYLVKDFGAAGDGKSLDTEAIQAAIDRCSQEGGGYVLLEKGEFISGTLYMKSGVYLIVTASAKLTASGSIAAYGTDTHYNRYVNEHDMDRCFIYAEEAENFGIMGEGIIDGNAECFPNEGSIYRPMMIRFLRCRDVKLKGIKLYQSAAWTTAFLDSENIWVEDLEICNDKRYNGDGLDFDGCRNVFVARCRISGTDDNLCLQAGSREYPVENVHISDCHFTSICAGIRIGLKSIGDIRNVTVSGCTFQNVWREGIKIECTEGGNISDICILGNTMHNVSRPVFILLNKRMQEIGSSVELKEMPEIGTLRRITISGLIARDDEEMEKIHYRFQDDVMGRPEFGGIRVDANKDHPIENLVFQNIDYTAIGGVRLDEIPERYPEVPDYKAESKTEYKADHKSKNKTSYAAGNKSDIWTDTGKTEAEVSENYYPDWSRTTHLDIRNVKNLILAQVMVSTVHEDERPKYLVEGCRCLKEEIYDLD</sequence>
<organism evidence="5 6">
    <name type="scientific">Hungatella effluvii</name>
    <dbReference type="NCBI Taxonomy" id="1096246"/>
    <lineage>
        <taxon>Bacteria</taxon>
        <taxon>Bacillati</taxon>
        <taxon>Bacillota</taxon>
        <taxon>Clostridia</taxon>
        <taxon>Lachnospirales</taxon>
        <taxon>Lachnospiraceae</taxon>
        <taxon>Hungatella</taxon>
    </lineage>
</organism>
<proteinExistence type="inferred from homology"/>
<dbReference type="RefSeq" id="WP_110321173.1">
    <property type="nucleotide sequence ID" value="NZ_QJKD01000001.1"/>
</dbReference>
<dbReference type="InterPro" id="IPR012334">
    <property type="entry name" value="Pectin_lyas_fold"/>
</dbReference>
<comment type="caution">
    <text evidence="5">The sequence shown here is derived from an EMBL/GenBank/DDBJ whole genome shotgun (WGS) entry which is preliminary data.</text>
</comment>
<dbReference type="AlphaFoldDB" id="A0A2V3YGT1"/>
<reference evidence="5 6" key="1">
    <citation type="submission" date="2018-05" db="EMBL/GenBank/DDBJ databases">
        <title>Genomic Encyclopedia of Type Strains, Phase IV (KMG-IV): sequencing the most valuable type-strain genomes for metagenomic binning, comparative biology and taxonomic classification.</title>
        <authorList>
            <person name="Goeker M."/>
        </authorList>
    </citation>
    <scope>NUCLEOTIDE SEQUENCE [LARGE SCALE GENOMIC DNA]</scope>
    <source>
        <strain evidence="5 6">DSM 24995</strain>
    </source>
</reference>
<keyword evidence="6" id="KW-1185">Reference proteome</keyword>
<dbReference type="Gene3D" id="2.160.20.10">
    <property type="entry name" value="Single-stranded right-handed beta-helix, Pectin lyase-like"/>
    <property type="match status" value="1"/>
</dbReference>
<dbReference type="InterPro" id="IPR000743">
    <property type="entry name" value="Glyco_hydro_28"/>
</dbReference>
<name>A0A2V3YGT1_9FIRM</name>
<comment type="similarity">
    <text evidence="1 4">Belongs to the glycosyl hydrolase 28 family.</text>
</comment>
<evidence type="ECO:0000256" key="2">
    <source>
        <dbReference type="ARBA" id="ARBA00022801"/>
    </source>
</evidence>